<dbReference type="Proteomes" id="UP000324705">
    <property type="component" value="Chromosome 1A"/>
</dbReference>
<feature type="domain" description="Serine/threonine-protein phosphatase 4 regulatory subunit 3-like central" evidence="1">
    <location>
        <begin position="176"/>
        <end position="343"/>
    </location>
</feature>
<dbReference type="PANTHER" id="PTHR23318:SF20">
    <property type="entry name" value="SERINE_THREONINE-PROTEIN PHOSPHATASE 4 REGULATORY SUBUNIT 3-LIKE CENTRAL DOMAIN-CONTAINING PROTEIN"/>
    <property type="match status" value="1"/>
</dbReference>
<dbReference type="PANTHER" id="PTHR23318">
    <property type="entry name" value="ATP SYNTHASE GAMMA-RELATED"/>
    <property type="match status" value="1"/>
</dbReference>
<keyword evidence="4" id="KW-1185">Reference proteome</keyword>
<dbReference type="InterPro" id="IPR006887">
    <property type="entry name" value="P4R3-like_central_dom"/>
</dbReference>
<dbReference type="GO" id="GO:0072542">
    <property type="term" value="F:protein phosphatase activator activity"/>
    <property type="evidence" value="ECO:0007669"/>
    <property type="project" value="TreeGrafter"/>
</dbReference>
<dbReference type="Pfam" id="PF04802">
    <property type="entry name" value="PP4R3"/>
    <property type="match status" value="1"/>
</dbReference>
<organism evidence="3 4">
    <name type="scientific">Triticum turgidum subsp. durum</name>
    <name type="common">Durum wheat</name>
    <name type="synonym">Triticum durum</name>
    <dbReference type="NCBI Taxonomy" id="4567"/>
    <lineage>
        <taxon>Eukaryota</taxon>
        <taxon>Viridiplantae</taxon>
        <taxon>Streptophyta</taxon>
        <taxon>Embryophyta</taxon>
        <taxon>Tracheophyta</taxon>
        <taxon>Spermatophyta</taxon>
        <taxon>Magnoliopsida</taxon>
        <taxon>Liliopsida</taxon>
        <taxon>Poales</taxon>
        <taxon>Poaceae</taxon>
        <taxon>BOP clade</taxon>
        <taxon>Pooideae</taxon>
        <taxon>Triticodae</taxon>
        <taxon>Triticeae</taxon>
        <taxon>Triticinae</taxon>
        <taxon>Triticum</taxon>
    </lineage>
</organism>
<dbReference type="InterPro" id="IPR055236">
    <property type="entry name" value="EVH1_PP4R3"/>
</dbReference>
<evidence type="ECO:0000313" key="3">
    <source>
        <dbReference type="EMBL" id="VAH02757.1"/>
    </source>
</evidence>
<evidence type="ECO:0000313" key="4">
    <source>
        <dbReference type="Proteomes" id="UP000324705"/>
    </source>
</evidence>
<dbReference type="GO" id="GO:0030289">
    <property type="term" value="C:protein phosphatase 4 complex"/>
    <property type="evidence" value="ECO:0007669"/>
    <property type="project" value="TreeGrafter"/>
</dbReference>
<dbReference type="InterPro" id="IPR051137">
    <property type="entry name" value="PP4R3-like"/>
</dbReference>
<feature type="domain" description="PP4R3 EVH1-like" evidence="2">
    <location>
        <begin position="23"/>
        <end position="121"/>
    </location>
</feature>
<name>A0A9R0Q2K1_TRITD</name>
<dbReference type="AlphaFoldDB" id="A0A9R0Q2K1"/>
<reference evidence="3 4" key="1">
    <citation type="submission" date="2017-09" db="EMBL/GenBank/DDBJ databases">
        <authorList>
            <consortium name="International Durum Wheat Genome Sequencing Consortium (IDWGSC)"/>
            <person name="Milanesi L."/>
        </authorList>
    </citation>
    <scope>NUCLEOTIDE SEQUENCE [LARGE SCALE GENOMIC DNA]</scope>
    <source>
        <strain evidence="4">cv. Svevo</strain>
    </source>
</reference>
<dbReference type="Pfam" id="PF22972">
    <property type="entry name" value="EVH1_PP4R3"/>
    <property type="match status" value="1"/>
</dbReference>
<dbReference type="GO" id="GO:0005654">
    <property type="term" value="C:nucleoplasm"/>
    <property type="evidence" value="ECO:0007669"/>
    <property type="project" value="TreeGrafter"/>
</dbReference>
<dbReference type="InterPro" id="IPR011993">
    <property type="entry name" value="PH-like_dom_sf"/>
</dbReference>
<dbReference type="Gene3D" id="2.30.29.30">
    <property type="entry name" value="Pleckstrin-homology domain (PH domain)/Phosphotyrosine-binding domain (PTB)"/>
    <property type="match status" value="1"/>
</dbReference>
<accession>A0A9R0Q2K1</accession>
<sequence>MGEKPGQGRKEAWQGESLRTRMKRVKVYRLEDNGKWDDQGTGHVTIDYIEGSKDLALAVVDEEDNDTLLLHNITPDDIYRKQEETIISWRDPEKALELALSFQEAESCSFIWENMCTIQLELQSKILGSHEVRPQRTVKSLEAPRDSLSRGKSLAFELPPLELSSLSVILKTILLCDVTQQTRLADLILKDRDFFPKIVDLFRTCKGLGDMDGLHKIFRLVKAIILLNSAAIFDKIFSDDFILDIIGVLEYDPEDRNVQNHSAFLKEHAVFKEAIPIRNASVVSKIHQTYRICYIKDVILPKGLDEATLASLNAIINANNAFVVCLLKDDTSFMQRLFATMRSCFCVSFVLSAQVCSLLNECNYLGI</sequence>
<evidence type="ECO:0008006" key="5">
    <source>
        <dbReference type="Google" id="ProtNLM"/>
    </source>
</evidence>
<gene>
    <name evidence="3" type="ORF">TRITD_1Av1G044640</name>
</gene>
<proteinExistence type="predicted"/>
<evidence type="ECO:0000259" key="2">
    <source>
        <dbReference type="Pfam" id="PF22972"/>
    </source>
</evidence>
<evidence type="ECO:0000259" key="1">
    <source>
        <dbReference type="Pfam" id="PF04802"/>
    </source>
</evidence>
<dbReference type="SUPFAM" id="SSF50729">
    <property type="entry name" value="PH domain-like"/>
    <property type="match status" value="1"/>
</dbReference>
<dbReference type="EMBL" id="LT934111">
    <property type="protein sequence ID" value="VAH02757.1"/>
    <property type="molecule type" value="Genomic_DNA"/>
</dbReference>
<dbReference type="Gramene" id="TRITD1Av1G044640.4">
    <property type="protein sequence ID" value="TRITD1Av1G044640.4"/>
    <property type="gene ID" value="TRITD1Av1G044640"/>
</dbReference>
<protein>
    <recommendedName>
        <fullName evidence="5">Serine/threonine-protein phosphatase 4 regulatory subunit 3-like central domain-containing protein</fullName>
    </recommendedName>
</protein>